<evidence type="ECO:0000313" key="3">
    <source>
        <dbReference type="Proteomes" id="UP001175211"/>
    </source>
</evidence>
<dbReference type="Proteomes" id="UP001175211">
    <property type="component" value="Unassembled WGS sequence"/>
</dbReference>
<protein>
    <recommendedName>
        <fullName evidence="4">HNH nuclease domain-containing protein</fullName>
    </recommendedName>
</protein>
<evidence type="ECO:0000256" key="1">
    <source>
        <dbReference type="SAM" id="MobiDB-lite"/>
    </source>
</evidence>
<evidence type="ECO:0000313" key="2">
    <source>
        <dbReference type="EMBL" id="KAK0442709.1"/>
    </source>
</evidence>
<keyword evidence="3" id="KW-1185">Reference proteome</keyword>
<dbReference type="GeneID" id="85349209"/>
<accession>A0AA39JHU6</accession>
<organism evidence="2 3">
    <name type="scientific">Armillaria tabescens</name>
    <name type="common">Ringless honey mushroom</name>
    <name type="synonym">Agaricus tabescens</name>
    <dbReference type="NCBI Taxonomy" id="1929756"/>
    <lineage>
        <taxon>Eukaryota</taxon>
        <taxon>Fungi</taxon>
        <taxon>Dikarya</taxon>
        <taxon>Basidiomycota</taxon>
        <taxon>Agaricomycotina</taxon>
        <taxon>Agaricomycetes</taxon>
        <taxon>Agaricomycetidae</taxon>
        <taxon>Agaricales</taxon>
        <taxon>Marasmiineae</taxon>
        <taxon>Physalacriaceae</taxon>
        <taxon>Desarmillaria</taxon>
    </lineage>
</organism>
<evidence type="ECO:0008006" key="4">
    <source>
        <dbReference type="Google" id="ProtNLM"/>
    </source>
</evidence>
<sequence length="350" mass="38704">MVQVAAALPPVTSVTMLDGLDGNYISAYEACLEFEKSAPADSDALIHARILGYLIIHSPSRTVLHEVVKAIQSCAGDYSELSQLGQIFIDYFIRPFKKFKGRTPASSDDSSRQSSDKLKRDLRSRIQEAPKTHREAKDLALVRDGFRCVVTGKYHRDALSEVSASPEEIRAAGVVHTQCAHIGPETTYFDMIDQDSSNKKLDYAASVLAVLKGFGYDVEQVNGTKVHSLYNVITMESNVHDWFSRLEIWFEQTKVSNRYRIRSIEAFYRLPMEVTFTTPDNESLPVPSETLLGLHATCAKVANFSGAAEHIDKLDCGVEDSGVLAYDGSSAEVLSSALLNRMNQVIGVRT</sequence>
<gene>
    <name evidence="2" type="ORF">EV420DRAFT_1074455</name>
</gene>
<reference evidence="2" key="1">
    <citation type="submission" date="2023-06" db="EMBL/GenBank/DDBJ databases">
        <authorList>
            <consortium name="Lawrence Berkeley National Laboratory"/>
            <person name="Ahrendt S."/>
            <person name="Sahu N."/>
            <person name="Indic B."/>
            <person name="Wong-Bajracharya J."/>
            <person name="Merenyi Z."/>
            <person name="Ke H.-M."/>
            <person name="Monk M."/>
            <person name="Kocsube S."/>
            <person name="Drula E."/>
            <person name="Lipzen A."/>
            <person name="Balint B."/>
            <person name="Henrissat B."/>
            <person name="Andreopoulos B."/>
            <person name="Martin F.M."/>
            <person name="Harder C.B."/>
            <person name="Rigling D."/>
            <person name="Ford K.L."/>
            <person name="Foster G.D."/>
            <person name="Pangilinan J."/>
            <person name="Papanicolaou A."/>
            <person name="Barry K."/>
            <person name="LaButti K."/>
            <person name="Viragh M."/>
            <person name="Koriabine M."/>
            <person name="Yan M."/>
            <person name="Riley R."/>
            <person name="Champramary S."/>
            <person name="Plett K.L."/>
            <person name="Tsai I.J."/>
            <person name="Slot J."/>
            <person name="Sipos G."/>
            <person name="Plett J."/>
            <person name="Nagy L.G."/>
            <person name="Grigoriev I.V."/>
        </authorList>
    </citation>
    <scope>NUCLEOTIDE SEQUENCE</scope>
    <source>
        <strain evidence="2">CCBAS 213</strain>
    </source>
</reference>
<feature type="region of interest" description="Disordered" evidence="1">
    <location>
        <begin position="100"/>
        <end position="131"/>
    </location>
</feature>
<proteinExistence type="predicted"/>
<comment type="caution">
    <text evidence="2">The sequence shown here is derived from an EMBL/GenBank/DDBJ whole genome shotgun (WGS) entry which is preliminary data.</text>
</comment>
<dbReference type="AlphaFoldDB" id="A0AA39JHU6"/>
<dbReference type="EMBL" id="JAUEPS010000063">
    <property type="protein sequence ID" value="KAK0442709.1"/>
    <property type="molecule type" value="Genomic_DNA"/>
</dbReference>
<feature type="compositionally biased region" description="Basic and acidic residues" evidence="1">
    <location>
        <begin position="109"/>
        <end position="131"/>
    </location>
</feature>
<name>A0AA39JHU6_ARMTA</name>
<dbReference type="RefSeq" id="XP_060324396.1">
    <property type="nucleotide sequence ID" value="XM_060465661.1"/>
</dbReference>